<gene>
    <name evidence="2" type="ORF">V2S66_27540</name>
</gene>
<dbReference type="Proteomes" id="UP001344658">
    <property type="component" value="Unassembled WGS sequence"/>
</dbReference>
<protein>
    <submittedName>
        <fullName evidence="2">Uncharacterized protein</fullName>
    </submittedName>
</protein>
<accession>A0ABU7PIQ9</accession>
<dbReference type="EMBL" id="JAZEWV010000033">
    <property type="protein sequence ID" value="MEE4545709.1"/>
    <property type="molecule type" value="Genomic_DNA"/>
</dbReference>
<keyword evidence="3" id="KW-1185">Reference proteome</keyword>
<evidence type="ECO:0000256" key="1">
    <source>
        <dbReference type="SAM" id="MobiDB-lite"/>
    </source>
</evidence>
<name>A0ABU7PIQ9_9ACTN</name>
<feature type="region of interest" description="Disordered" evidence="1">
    <location>
        <begin position="46"/>
        <end position="65"/>
    </location>
</feature>
<comment type="caution">
    <text evidence="2">The sequence shown here is derived from an EMBL/GenBank/DDBJ whole genome shotgun (WGS) entry which is preliminary data.</text>
</comment>
<feature type="compositionally biased region" description="Basic and acidic residues" evidence="1">
    <location>
        <begin position="55"/>
        <end position="65"/>
    </location>
</feature>
<proteinExistence type="predicted"/>
<organism evidence="2 3">
    <name type="scientific">Actinacidiphila polyblastidii</name>
    <dbReference type="NCBI Taxonomy" id="3110430"/>
    <lineage>
        <taxon>Bacteria</taxon>
        <taxon>Bacillati</taxon>
        <taxon>Actinomycetota</taxon>
        <taxon>Actinomycetes</taxon>
        <taxon>Kitasatosporales</taxon>
        <taxon>Streptomycetaceae</taxon>
        <taxon>Actinacidiphila</taxon>
    </lineage>
</organism>
<feature type="compositionally biased region" description="Low complexity" evidence="1">
    <location>
        <begin position="1"/>
        <end position="14"/>
    </location>
</feature>
<feature type="region of interest" description="Disordered" evidence="1">
    <location>
        <begin position="1"/>
        <end position="30"/>
    </location>
</feature>
<reference evidence="2 3" key="1">
    <citation type="submission" date="2023-12" db="EMBL/GenBank/DDBJ databases">
        <title>Streptomyces sp. V4-01.</title>
        <authorList>
            <person name="Somphong A."/>
            <person name="Phongsopitanun W."/>
        </authorList>
    </citation>
    <scope>NUCLEOTIDE SEQUENCE [LARGE SCALE GENOMIC DNA]</scope>
    <source>
        <strain evidence="2 3">V4-01</strain>
    </source>
</reference>
<evidence type="ECO:0000313" key="2">
    <source>
        <dbReference type="EMBL" id="MEE4545709.1"/>
    </source>
</evidence>
<sequence>MGADTAAADSSAPEPGGGGPHPGDHHTSVVERGAFAVALCSCGWKGPARRARDRARRDAGEHTGG</sequence>
<evidence type="ECO:0000313" key="3">
    <source>
        <dbReference type="Proteomes" id="UP001344658"/>
    </source>
</evidence>